<dbReference type="WBParaSite" id="Csp11.Scaffold630.g18806.t1">
    <property type="protein sequence ID" value="Csp11.Scaffold630.g18806.t1"/>
    <property type="gene ID" value="Csp11.Scaffold630.g18806"/>
</dbReference>
<proteinExistence type="predicted"/>
<organism evidence="1 2">
    <name type="scientific">Caenorhabditis tropicalis</name>
    <dbReference type="NCBI Taxonomy" id="1561998"/>
    <lineage>
        <taxon>Eukaryota</taxon>
        <taxon>Metazoa</taxon>
        <taxon>Ecdysozoa</taxon>
        <taxon>Nematoda</taxon>
        <taxon>Chromadorea</taxon>
        <taxon>Rhabditida</taxon>
        <taxon>Rhabditina</taxon>
        <taxon>Rhabditomorpha</taxon>
        <taxon>Rhabditoidea</taxon>
        <taxon>Rhabditidae</taxon>
        <taxon>Peloderinae</taxon>
        <taxon>Caenorhabditis</taxon>
    </lineage>
</organism>
<evidence type="ECO:0000313" key="1">
    <source>
        <dbReference type="Proteomes" id="UP000095282"/>
    </source>
</evidence>
<protein>
    <submittedName>
        <fullName evidence="2">Pyosin/cloacin_T_dom domain-containing protein</fullName>
    </submittedName>
</protein>
<dbReference type="Proteomes" id="UP000095282">
    <property type="component" value="Unplaced"/>
</dbReference>
<accession>A0A1I7US61</accession>
<name>A0A1I7US61_9PELO</name>
<reference evidence="2" key="1">
    <citation type="submission" date="2016-11" db="UniProtKB">
        <authorList>
            <consortium name="WormBaseParasite"/>
        </authorList>
    </citation>
    <scope>IDENTIFICATION</scope>
</reference>
<keyword evidence="1" id="KW-1185">Reference proteome</keyword>
<dbReference type="AlphaFoldDB" id="A0A1I7US61"/>
<evidence type="ECO:0000313" key="2">
    <source>
        <dbReference type="WBParaSite" id="Csp11.Scaffold630.g18806.t1"/>
    </source>
</evidence>
<sequence length="97" mass="10825">MSCWSRDEENNEQVVFSVSEQAVTLPEQPQRAEFVAINIPDDMPVIRMEPAPIALPNGATTEIEAGVPVAVVEPGIFMSYVYYILSFSIQRGMFFVI</sequence>